<dbReference type="AlphaFoldDB" id="A0A7G6E0P0"/>
<organism evidence="1 2">
    <name type="scientific">Thermanaerosceptrum fracticalcis</name>
    <dbReference type="NCBI Taxonomy" id="1712410"/>
    <lineage>
        <taxon>Bacteria</taxon>
        <taxon>Bacillati</taxon>
        <taxon>Bacillota</taxon>
        <taxon>Clostridia</taxon>
        <taxon>Eubacteriales</taxon>
        <taxon>Peptococcaceae</taxon>
        <taxon>Thermanaerosceptrum</taxon>
    </lineage>
</organism>
<proteinExistence type="predicted"/>
<protein>
    <recommendedName>
        <fullName evidence="3">Methyl-accepting transducer domain-containing protein</fullName>
    </recommendedName>
</protein>
<sequence>MLEKTGEQYAEDARFVKALTEEFAAAASQIASSIGEVNTAIEGVAAAIEEATSSQEIANNVTKTAKALEGVAQTAQAQA</sequence>
<keyword evidence="2" id="KW-1185">Reference proteome</keyword>
<dbReference type="RefSeq" id="WP_034419897.1">
    <property type="nucleotide sequence ID" value="NZ_CP045798.1"/>
</dbReference>
<evidence type="ECO:0008006" key="3">
    <source>
        <dbReference type="Google" id="ProtNLM"/>
    </source>
</evidence>
<gene>
    <name evidence="1" type="ORF">BR63_04565</name>
</gene>
<dbReference type="EMBL" id="CP045798">
    <property type="protein sequence ID" value="QNB45644.1"/>
    <property type="molecule type" value="Genomic_DNA"/>
</dbReference>
<evidence type="ECO:0000313" key="1">
    <source>
        <dbReference type="EMBL" id="QNB45644.1"/>
    </source>
</evidence>
<dbReference type="KEGG" id="tfr:BR63_04565"/>
<reference evidence="1 2" key="1">
    <citation type="journal article" date="2019" name="Front. Microbiol.">
        <title>Thermoanaerosceptrum fracticalcis gen. nov. sp. nov., a Novel Fumarate-Fermenting Microorganism From a Deep Fractured Carbonate Aquifer of the US Great Basin.</title>
        <authorList>
            <person name="Hamilton-Brehm S.D."/>
            <person name="Stewart L.E."/>
            <person name="Zavarin M."/>
            <person name="Caldwell M."/>
            <person name="Lawson P.A."/>
            <person name="Onstott T.C."/>
            <person name="Grzymski J."/>
            <person name="Neveux I."/>
            <person name="Lollar B.S."/>
            <person name="Russell C.E."/>
            <person name="Moser D.P."/>
        </authorList>
    </citation>
    <scope>NUCLEOTIDE SEQUENCE [LARGE SCALE GENOMIC DNA]</scope>
    <source>
        <strain evidence="1 2">DRI-13</strain>
    </source>
</reference>
<name>A0A7G6E0P0_THEFR</name>
<evidence type="ECO:0000313" key="2">
    <source>
        <dbReference type="Proteomes" id="UP000515847"/>
    </source>
</evidence>
<dbReference type="Proteomes" id="UP000515847">
    <property type="component" value="Chromosome"/>
</dbReference>
<accession>A0A7G6E0P0</accession>